<sequence length="84" mass="9613">MILKTKKVSREDAIILENPHFGRGLKTIDNLPEGQSAHLKATLTPVNDQTMKVEWYCNGRPIQTSNRFKTTYDFGYVPLDILYA</sequence>
<dbReference type="InterPro" id="IPR036179">
    <property type="entry name" value="Ig-like_dom_sf"/>
</dbReference>
<reference evidence="1" key="1">
    <citation type="submission" date="2022-01" db="EMBL/GenBank/DDBJ databases">
        <authorList>
            <person name="King R."/>
        </authorList>
    </citation>
    <scope>NUCLEOTIDE SEQUENCE</scope>
</reference>
<dbReference type="SUPFAM" id="SSF48726">
    <property type="entry name" value="Immunoglobulin"/>
    <property type="match status" value="1"/>
</dbReference>
<evidence type="ECO:0000313" key="2">
    <source>
        <dbReference type="Proteomes" id="UP001152799"/>
    </source>
</evidence>
<dbReference type="AlphaFoldDB" id="A0A9N9QNW9"/>
<dbReference type="OrthoDB" id="6612025at2759"/>
<accession>A0A9N9QNW9</accession>
<dbReference type="Gene3D" id="2.60.40.10">
    <property type="entry name" value="Immunoglobulins"/>
    <property type="match status" value="1"/>
</dbReference>
<name>A0A9N9QNW9_9CUCU</name>
<proteinExistence type="predicted"/>
<gene>
    <name evidence="1" type="ORF">CEUTPL_LOCUS7957</name>
</gene>
<keyword evidence="2" id="KW-1185">Reference proteome</keyword>
<organism evidence="1 2">
    <name type="scientific">Ceutorhynchus assimilis</name>
    <name type="common">cabbage seed weevil</name>
    <dbReference type="NCBI Taxonomy" id="467358"/>
    <lineage>
        <taxon>Eukaryota</taxon>
        <taxon>Metazoa</taxon>
        <taxon>Ecdysozoa</taxon>
        <taxon>Arthropoda</taxon>
        <taxon>Hexapoda</taxon>
        <taxon>Insecta</taxon>
        <taxon>Pterygota</taxon>
        <taxon>Neoptera</taxon>
        <taxon>Endopterygota</taxon>
        <taxon>Coleoptera</taxon>
        <taxon>Polyphaga</taxon>
        <taxon>Cucujiformia</taxon>
        <taxon>Curculionidae</taxon>
        <taxon>Ceutorhynchinae</taxon>
        <taxon>Ceutorhynchus</taxon>
    </lineage>
</organism>
<dbReference type="InterPro" id="IPR013783">
    <property type="entry name" value="Ig-like_fold"/>
</dbReference>
<protein>
    <submittedName>
        <fullName evidence="1">Uncharacterized protein</fullName>
    </submittedName>
</protein>
<dbReference type="EMBL" id="OU892280">
    <property type="protein sequence ID" value="CAG9767391.1"/>
    <property type="molecule type" value="Genomic_DNA"/>
</dbReference>
<evidence type="ECO:0000313" key="1">
    <source>
        <dbReference type="EMBL" id="CAG9767391.1"/>
    </source>
</evidence>
<dbReference type="Proteomes" id="UP001152799">
    <property type="component" value="Chromosome 4"/>
</dbReference>